<dbReference type="Proteomes" id="UP000326179">
    <property type="component" value="Chromosome"/>
</dbReference>
<name>A0A5Q0L8G6_9ACTN</name>
<dbReference type="InterPro" id="IPR011990">
    <property type="entry name" value="TPR-like_helical_dom_sf"/>
</dbReference>
<gene>
    <name evidence="3" type="ORF">GFH48_08470</name>
</gene>
<feature type="region of interest" description="Disordered" evidence="1">
    <location>
        <begin position="574"/>
        <end position="596"/>
    </location>
</feature>
<feature type="domain" description="CHAT" evidence="2">
    <location>
        <begin position="706"/>
        <end position="999"/>
    </location>
</feature>
<evidence type="ECO:0000313" key="4">
    <source>
        <dbReference type="Proteomes" id="UP000326179"/>
    </source>
</evidence>
<protein>
    <submittedName>
        <fullName evidence="3">CHAT domain-containing protein</fullName>
    </submittedName>
</protein>
<dbReference type="EMBL" id="CP045643">
    <property type="protein sequence ID" value="QFZ73293.1"/>
    <property type="molecule type" value="Genomic_DNA"/>
</dbReference>
<feature type="region of interest" description="Disordered" evidence="1">
    <location>
        <begin position="484"/>
        <end position="515"/>
    </location>
</feature>
<organism evidence="3 4">
    <name type="scientific">Streptomyces fagopyri</name>
    <dbReference type="NCBI Taxonomy" id="2662397"/>
    <lineage>
        <taxon>Bacteria</taxon>
        <taxon>Bacillati</taxon>
        <taxon>Actinomycetota</taxon>
        <taxon>Actinomycetes</taxon>
        <taxon>Kitasatosporales</taxon>
        <taxon>Streptomycetaceae</taxon>
        <taxon>Streptomyces</taxon>
    </lineage>
</organism>
<evidence type="ECO:0000313" key="3">
    <source>
        <dbReference type="EMBL" id="QFZ73293.1"/>
    </source>
</evidence>
<evidence type="ECO:0000259" key="2">
    <source>
        <dbReference type="Pfam" id="PF12770"/>
    </source>
</evidence>
<reference evidence="3 4" key="1">
    <citation type="submission" date="2019-10" db="EMBL/GenBank/DDBJ databases">
        <title>A novel species.</title>
        <authorList>
            <person name="Gao J."/>
        </authorList>
    </citation>
    <scope>NUCLEOTIDE SEQUENCE [LARGE SCALE GENOMIC DNA]</scope>
    <source>
        <strain evidence="3 4">QMT-28</strain>
    </source>
</reference>
<dbReference type="RefSeq" id="WP_153287658.1">
    <property type="nucleotide sequence ID" value="NZ_CP045643.1"/>
</dbReference>
<dbReference type="InterPro" id="IPR024983">
    <property type="entry name" value="CHAT_dom"/>
</dbReference>
<dbReference type="Gene3D" id="1.25.40.10">
    <property type="entry name" value="Tetratricopeptide repeat domain"/>
    <property type="match status" value="1"/>
</dbReference>
<evidence type="ECO:0000256" key="1">
    <source>
        <dbReference type="SAM" id="MobiDB-lite"/>
    </source>
</evidence>
<sequence length="1000" mass="106515">MATPYDLFGTPGYEQLLAVLGGAEEALARYERAGRLSDLERALVLFDALLTRAENIDLRSAAMNGIGMVLWSRYERFGEPTDLDGAITLFREALAAYGAEVTVATPSYWANLSGALRLRWLRTHDARDLGASVDAVRTALVSTPSRGVLRSNRLNSLGDALLNLFRLHGDSSALAEALSSFREAVACTEPGTDEGLWARSSLAEALRHHHHWSPDGAPEALDEAAALAREVLAGVSRRHRLYPRFLSNLALVLTDRHTARSDPADLREAARAARRAVAATPAGHPNLVQRNAVLAAVRRLELVGATGRRAAGAAGPGAAGTAEDLGAGARRRPPRRERRALRAWIRATGEAYAATPEGHVLRGLALLHHGSALAAKAVAEGDARAREAAVALYRRAARDPAMDVSVRVACARLWALSVLDGDGSSPAYGRAAAMEPYRLAVELLPRTASYRVGRMDRARQLGDFAGLACDAAACALDLADARPPATEPAGADAAEAESADAGPARTGPAETAPAQTDTAGAGLALRLLEQGRGVLLGQALDARAETSEQLRRIPVELAAEWDRLLTQLDRPEAAVYTSSEPGGTHEPTAEDPLTGEDRNALAGRWERLVETVRRVPGCEDFLRLPRTDEMLAGIGDTGPVVVVNVSPLRCDALVLHRGRVRSLRLEGLCHADAERRAEAFLAAIRATGDHALPLSGQRDAQTEVRQTLGWLWTAVAGPVLDALATWGWPGEGSTGEPGRLWWVPTGPLTALPLHAAGRPEDGGDSLLDRAVCSYAPTVSSLVHARRREAGRAAPDGPEPTAPLVVAVAEAPDSGSPPLEGVRQEATLLARRPGARLLLAEDAVRRSVLEALPRHPWAHFACHAVGALSGAASGHLVLHDHVTAPLTLSDIARLRLPDAELAYLSACETTSGRREFADEALHITGAFHMTGFTHVVGTLWAVADDTSPMVADRFYAAFDASHPFPGHTAHALHEAVREIRENVEGVRENPSLWAPYIHVGP</sequence>
<proteinExistence type="predicted"/>
<feature type="compositionally biased region" description="Low complexity" evidence="1">
    <location>
        <begin position="484"/>
        <end position="493"/>
    </location>
</feature>
<dbReference type="Pfam" id="PF12770">
    <property type="entry name" value="CHAT"/>
    <property type="match status" value="1"/>
</dbReference>
<feature type="region of interest" description="Disordered" evidence="1">
    <location>
        <begin position="310"/>
        <end position="335"/>
    </location>
</feature>
<dbReference type="AlphaFoldDB" id="A0A5Q0L8G6"/>
<accession>A0A5Q0L8G6</accession>
<keyword evidence="4" id="KW-1185">Reference proteome</keyword>
<dbReference type="KEGG" id="sfy:GFH48_08470"/>